<protein>
    <recommendedName>
        <fullName evidence="12">ABC3 transporter permease protein domain-containing protein</fullName>
    </recommendedName>
</protein>
<evidence type="ECO:0000256" key="2">
    <source>
        <dbReference type="ARBA" id="ARBA00022475"/>
    </source>
</evidence>
<evidence type="ECO:0000259" key="9">
    <source>
        <dbReference type="Pfam" id="PF12704"/>
    </source>
</evidence>
<accession>A0A0F6A6W2</accession>
<dbReference type="AlphaFoldDB" id="A0A0F6A6W2"/>
<keyword evidence="2" id="KW-1003">Cell membrane</keyword>
<evidence type="ECO:0008006" key="12">
    <source>
        <dbReference type="Google" id="ProtNLM"/>
    </source>
</evidence>
<keyword evidence="4 7" id="KW-1133">Transmembrane helix</keyword>
<dbReference type="PANTHER" id="PTHR30572">
    <property type="entry name" value="MEMBRANE COMPONENT OF TRANSPORTER-RELATED"/>
    <property type="match status" value="1"/>
</dbReference>
<dbReference type="Proteomes" id="UP000033434">
    <property type="component" value="Unassembled WGS sequence"/>
</dbReference>
<evidence type="ECO:0000256" key="4">
    <source>
        <dbReference type="ARBA" id="ARBA00022989"/>
    </source>
</evidence>
<keyword evidence="5 7" id="KW-0472">Membrane</keyword>
<evidence type="ECO:0000313" key="11">
    <source>
        <dbReference type="Proteomes" id="UP000033434"/>
    </source>
</evidence>
<dbReference type="InterPro" id="IPR003838">
    <property type="entry name" value="ABC3_permease_C"/>
</dbReference>
<gene>
    <name evidence="10" type="ORF">N479_20925</name>
</gene>
<feature type="transmembrane region" description="Helical" evidence="7">
    <location>
        <begin position="20"/>
        <end position="45"/>
    </location>
</feature>
<comment type="caution">
    <text evidence="10">The sequence shown here is derived from an EMBL/GenBank/DDBJ whole genome shotgun (WGS) entry which is preliminary data.</text>
</comment>
<keyword evidence="3 7" id="KW-0812">Transmembrane</keyword>
<name>A0A0F6A6W2_9GAMM</name>
<dbReference type="PANTHER" id="PTHR30572:SF4">
    <property type="entry name" value="ABC TRANSPORTER PERMEASE YTRF"/>
    <property type="match status" value="1"/>
</dbReference>
<evidence type="ECO:0000256" key="5">
    <source>
        <dbReference type="ARBA" id="ARBA00023136"/>
    </source>
</evidence>
<feature type="transmembrane region" description="Helical" evidence="7">
    <location>
        <begin position="370"/>
        <end position="392"/>
    </location>
</feature>
<evidence type="ECO:0000313" key="10">
    <source>
        <dbReference type="EMBL" id="KKE81900.1"/>
    </source>
</evidence>
<evidence type="ECO:0000256" key="7">
    <source>
        <dbReference type="SAM" id="Phobius"/>
    </source>
</evidence>
<evidence type="ECO:0000259" key="8">
    <source>
        <dbReference type="Pfam" id="PF02687"/>
    </source>
</evidence>
<feature type="transmembrane region" description="Helical" evidence="7">
    <location>
        <begin position="285"/>
        <end position="308"/>
    </location>
</feature>
<dbReference type="GO" id="GO:0022857">
    <property type="term" value="F:transmembrane transporter activity"/>
    <property type="evidence" value="ECO:0007669"/>
    <property type="project" value="TreeGrafter"/>
</dbReference>
<organism evidence="10 11">
    <name type="scientific">Pseudoalteromonas luteoviolacea S4054</name>
    <dbReference type="NCBI Taxonomy" id="1129367"/>
    <lineage>
        <taxon>Bacteria</taxon>
        <taxon>Pseudomonadati</taxon>
        <taxon>Pseudomonadota</taxon>
        <taxon>Gammaproteobacteria</taxon>
        <taxon>Alteromonadales</taxon>
        <taxon>Pseudoalteromonadaceae</taxon>
        <taxon>Pseudoalteromonas</taxon>
    </lineage>
</organism>
<evidence type="ECO:0000256" key="3">
    <source>
        <dbReference type="ARBA" id="ARBA00022692"/>
    </source>
</evidence>
<dbReference type="Pfam" id="PF02687">
    <property type="entry name" value="FtsX"/>
    <property type="match status" value="1"/>
</dbReference>
<sequence>MGNTQMRDLLPILKSLKSNYGASLLFIFQVAITFTILVNAIYLAIDKRQSIARPSGLDEQNVLYIATNLPVEEAAQAGQLEQDLNNLSALPGVEYASVSSGVPLSGWGRFIEIATKPDSKYDTFSGYYGGDLNLLKAFGAKLVAGTEFTPSAELTVRTDGHKDAIDIMITQSLAESLYSDQWEQVVGKTIYINNKPQRVVGVIDTLQAAWPTWVVVEHVVLAPVKEADSMVYYVIRTRFGQQDAVLDSALTYLTSLYGRKIDKYETFEQVKMNAYSAENAASNTLFGVIGGLLIVTALGIFGQSRYSIIKRTKLIGIRRAMGASKGQIIRYFVLENAVLCAIGIVIGIIAAIILSNAFSSAFELGTLPPSYMFFGSICTILLGQIAVLYPAFKASQLSPAIATRTV</sequence>
<dbReference type="Pfam" id="PF12704">
    <property type="entry name" value="MacB_PCD"/>
    <property type="match status" value="1"/>
</dbReference>
<dbReference type="GO" id="GO:0005886">
    <property type="term" value="C:plasma membrane"/>
    <property type="evidence" value="ECO:0007669"/>
    <property type="project" value="UniProtKB-SubCell"/>
</dbReference>
<feature type="transmembrane region" description="Helical" evidence="7">
    <location>
        <begin position="329"/>
        <end position="358"/>
    </location>
</feature>
<feature type="domain" description="ABC3 transporter permease C-terminal" evidence="8">
    <location>
        <begin position="288"/>
        <end position="399"/>
    </location>
</feature>
<dbReference type="PATRIC" id="fig|1129367.4.peg.4259"/>
<comment type="subcellular location">
    <subcellularLocation>
        <location evidence="1">Cell membrane</location>
        <topology evidence="1">Multi-pass membrane protein</topology>
    </subcellularLocation>
</comment>
<comment type="similarity">
    <text evidence="6">Belongs to the ABC-4 integral membrane protein family.</text>
</comment>
<evidence type="ECO:0000256" key="6">
    <source>
        <dbReference type="ARBA" id="ARBA00038076"/>
    </source>
</evidence>
<reference evidence="10 11" key="1">
    <citation type="journal article" date="2015" name="BMC Genomics">
        <title>Genome mining reveals unlocked bioactive potential of marine Gram-negative bacteria.</title>
        <authorList>
            <person name="Machado H."/>
            <person name="Sonnenschein E.C."/>
            <person name="Melchiorsen J."/>
            <person name="Gram L."/>
        </authorList>
    </citation>
    <scope>NUCLEOTIDE SEQUENCE [LARGE SCALE GENOMIC DNA]</scope>
    <source>
        <strain evidence="10 11">S4054</strain>
    </source>
</reference>
<evidence type="ECO:0000256" key="1">
    <source>
        <dbReference type="ARBA" id="ARBA00004651"/>
    </source>
</evidence>
<proteinExistence type="inferred from homology"/>
<dbReference type="InterPro" id="IPR025857">
    <property type="entry name" value="MacB_PCD"/>
</dbReference>
<dbReference type="InterPro" id="IPR050250">
    <property type="entry name" value="Macrolide_Exporter_MacB"/>
</dbReference>
<feature type="domain" description="MacB-like periplasmic core" evidence="9">
    <location>
        <begin position="60"/>
        <end position="205"/>
    </location>
</feature>
<dbReference type="EMBL" id="AUXW01000175">
    <property type="protein sequence ID" value="KKE81900.1"/>
    <property type="molecule type" value="Genomic_DNA"/>
</dbReference>